<organism evidence="2 3">
    <name type="scientific">Rufibacter immobilis</name>
    <dbReference type="NCBI Taxonomy" id="1348778"/>
    <lineage>
        <taxon>Bacteria</taxon>
        <taxon>Pseudomonadati</taxon>
        <taxon>Bacteroidota</taxon>
        <taxon>Cytophagia</taxon>
        <taxon>Cytophagales</taxon>
        <taxon>Hymenobacteraceae</taxon>
        <taxon>Rufibacter</taxon>
    </lineage>
</organism>
<gene>
    <name evidence="2" type="ORF">EFA69_19605</name>
</gene>
<accession>A0A3M9MRX8</accession>
<dbReference type="Proteomes" id="UP000271010">
    <property type="component" value="Unassembled WGS sequence"/>
</dbReference>
<dbReference type="Gene3D" id="1.10.10.1320">
    <property type="entry name" value="Anti-sigma factor, zinc-finger domain"/>
    <property type="match status" value="1"/>
</dbReference>
<dbReference type="RefSeq" id="WP_123134738.1">
    <property type="nucleotide sequence ID" value="NZ_RJJE01000017.1"/>
</dbReference>
<dbReference type="EMBL" id="RJJE01000017">
    <property type="protein sequence ID" value="RNI28270.1"/>
    <property type="molecule type" value="Genomic_DNA"/>
</dbReference>
<comment type="caution">
    <text evidence="2">The sequence shown here is derived from an EMBL/GenBank/DDBJ whole genome shotgun (WGS) entry which is preliminary data.</text>
</comment>
<sequence length="214" mass="23962">MSRNNHAVDWYPEEHPSLDVLRQYQAGELPAPLHRQVAEHLATCELCSDLSEGLALSKPANLRSAVRETRGRLKQLLAQKKRKRRSFQWPIWQTAAVLLVLLFAIAEVVYHHYFANSDKPRTEQKKETPSGTAISGAWMLRGNVMSESDAVLSGANVQVRGQGAAVNTNSNGFFEIEVKTESAVIVVTKAGFVPKEMTVQKTHDWQEIKLSRTD</sequence>
<evidence type="ECO:0008006" key="4">
    <source>
        <dbReference type="Google" id="ProtNLM"/>
    </source>
</evidence>
<keyword evidence="1" id="KW-1133">Transmembrane helix</keyword>
<reference evidence="2 3" key="1">
    <citation type="submission" date="2018-11" db="EMBL/GenBank/DDBJ databases">
        <title>Rufibacter latericius sp. nov., isolated from water in Baiyang Lake.</title>
        <authorList>
            <person name="Yang Y."/>
        </authorList>
    </citation>
    <scope>NUCLEOTIDE SEQUENCE [LARGE SCALE GENOMIC DNA]</scope>
    <source>
        <strain evidence="2 3">MCC P1</strain>
    </source>
</reference>
<keyword evidence="1" id="KW-0472">Membrane</keyword>
<dbReference type="InterPro" id="IPR041916">
    <property type="entry name" value="Anti_sigma_zinc_sf"/>
</dbReference>
<dbReference type="AlphaFoldDB" id="A0A3M9MRX8"/>
<dbReference type="OrthoDB" id="1112758at2"/>
<proteinExistence type="predicted"/>
<dbReference type="Pfam" id="PF13715">
    <property type="entry name" value="CarbopepD_reg_2"/>
    <property type="match status" value="1"/>
</dbReference>
<dbReference type="Gene3D" id="2.60.40.1120">
    <property type="entry name" value="Carboxypeptidase-like, regulatory domain"/>
    <property type="match status" value="1"/>
</dbReference>
<dbReference type="SUPFAM" id="SSF49464">
    <property type="entry name" value="Carboxypeptidase regulatory domain-like"/>
    <property type="match status" value="1"/>
</dbReference>
<evidence type="ECO:0000313" key="2">
    <source>
        <dbReference type="EMBL" id="RNI28270.1"/>
    </source>
</evidence>
<name>A0A3M9MRX8_9BACT</name>
<keyword evidence="3" id="KW-1185">Reference proteome</keyword>
<feature type="transmembrane region" description="Helical" evidence="1">
    <location>
        <begin position="89"/>
        <end position="113"/>
    </location>
</feature>
<protein>
    <recommendedName>
        <fullName evidence="4">Zinc-finger domain-containing protein</fullName>
    </recommendedName>
</protein>
<keyword evidence="1" id="KW-0812">Transmembrane</keyword>
<dbReference type="InterPro" id="IPR008969">
    <property type="entry name" value="CarboxyPept-like_regulatory"/>
</dbReference>
<evidence type="ECO:0000313" key="3">
    <source>
        <dbReference type="Proteomes" id="UP000271010"/>
    </source>
</evidence>
<evidence type="ECO:0000256" key="1">
    <source>
        <dbReference type="SAM" id="Phobius"/>
    </source>
</evidence>